<dbReference type="OrthoDB" id="6499973at2759"/>
<reference evidence="2 3" key="1">
    <citation type="journal article" date="2016" name="Mol. Biol. Evol.">
        <title>Comparative Genomics of Early-Diverging Mushroom-Forming Fungi Provides Insights into the Origins of Lignocellulose Decay Capabilities.</title>
        <authorList>
            <person name="Nagy L.G."/>
            <person name="Riley R."/>
            <person name="Tritt A."/>
            <person name="Adam C."/>
            <person name="Daum C."/>
            <person name="Floudas D."/>
            <person name="Sun H."/>
            <person name="Yadav J.S."/>
            <person name="Pangilinan J."/>
            <person name="Larsson K.H."/>
            <person name="Matsuura K."/>
            <person name="Barry K."/>
            <person name="Labutti K."/>
            <person name="Kuo R."/>
            <person name="Ohm R.A."/>
            <person name="Bhattacharya S.S."/>
            <person name="Shirouzu T."/>
            <person name="Yoshinaga Y."/>
            <person name="Martin F.M."/>
            <person name="Grigoriev I.V."/>
            <person name="Hibbett D.S."/>
        </authorList>
    </citation>
    <scope>NUCLEOTIDE SEQUENCE [LARGE SCALE GENOMIC DNA]</scope>
    <source>
        <strain evidence="2 3">93-53</strain>
    </source>
</reference>
<keyword evidence="1" id="KW-1133">Transmembrane helix</keyword>
<evidence type="ECO:0000256" key="1">
    <source>
        <dbReference type="SAM" id="Phobius"/>
    </source>
</evidence>
<dbReference type="RefSeq" id="XP_040763534.1">
    <property type="nucleotide sequence ID" value="XM_040914476.1"/>
</dbReference>
<gene>
    <name evidence="2" type="ORF">LAESUDRAFT_813315</name>
</gene>
<dbReference type="InParanoid" id="A0A165DWV6"/>
<feature type="transmembrane region" description="Helical" evidence="1">
    <location>
        <begin position="152"/>
        <end position="175"/>
    </location>
</feature>
<evidence type="ECO:0000313" key="3">
    <source>
        <dbReference type="Proteomes" id="UP000076871"/>
    </source>
</evidence>
<organism evidence="2 3">
    <name type="scientific">Laetiporus sulphureus 93-53</name>
    <dbReference type="NCBI Taxonomy" id="1314785"/>
    <lineage>
        <taxon>Eukaryota</taxon>
        <taxon>Fungi</taxon>
        <taxon>Dikarya</taxon>
        <taxon>Basidiomycota</taxon>
        <taxon>Agaricomycotina</taxon>
        <taxon>Agaricomycetes</taxon>
        <taxon>Polyporales</taxon>
        <taxon>Laetiporus</taxon>
    </lineage>
</organism>
<name>A0A165DWV6_9APHY</name>
<feature type="transmembrane region" description="Helical" evidence="1">
    <location>
        <begin position="241"/>
        <end position="261"/>
    </location>
</feature>
<proteinExistence type="predicted"/>
<protein>
    <submittedName>
        <fullName evidence="2">Uncharacterized protein</fullName>
    </submittedName>
</protein>
<keyword evidence="3" id="KW-1185">Reference proteome</keyword>
<evidence type="ECO:0000313" key="2">
    <source>
        <dbReference type="EMBL" id="KZT05794.1"/>
    </source>
</evidence>
<dbReference type="GeneID" id="63831503"/>
<keyword evidence="1" id="KW-0472">Membrane</keyword>
<dbReference type="Proteomes" id="UP000076871">
    <property type="component" value="Unassembled WGS sequence"/>
</dbReference>
<accession>A0A165DWV6</accession>
<sequence length="262" mass="28493">MRQLAVNFMHFAIADGAVFGHVQRRAGGVDEHESDLPRLCRRTEDESQNGGDIACCKWAEISVRCELEITFNLSPRKQGIPSSPLSAASTRREGVSLKTTVRHVCGQRIQTATSHADSELPKRDIQDVSMQQLLLQSPAPPLVEISDSGLRAWMSVLEGFIMLFCTLGYLNSFGLDRLSAGASVGRIVYPIMLNQLIHGSAGFAWGVRTSAFLTLSLLTITNCLMMTQLPGREDGLASMGMLKAVFADLAYISLMIGYVAAA</sequence>
<dbReference type="EMBL" id="KV427628">
    <property type="protein sequence ID" value="KZT05794.1"/>
    <property type="molecule type" value="Genomic_DNA"/>
</dbReference>
<keyword evidence="1" id="KW-0812">Transmembrane</keyword>
<dbReference type="AlphaFoldDB" id="A0A165DWV6"/>